<keyword evidence="3 5" id="KW-0694">RNA-binding</keyword>
<keyword evidence="4" id="KW-0539">Nucleus</keyword>
<evidence type="ECO:0000256" key="6">
    <source>
        <dbReference type="SAM" id="MobiDB-lite"/>
    </source>
</evidence>
<feature type="region of interest" description="Disordered" evidence="6">
    <location>
        <begin position="266"/>
        <end position="310"/>
    </location>
</feature>
<dbReference type="InterPro" id="IPR051945">
    <property type="entry name" value="RRM_MRD1_RNA_proc_ribogen"/>
</dbReference>
<feature type="compositionally biased region" description="Basic and acidic residues" evidence="6">
    <location>
        <begin position="595"/>
        <end position="614"/>
    </location>
</feature>
<evidence type="ECO:0000256" key="5">
    <source>
        <dbReference type="PROSITE-ProRule" id="PRU00176"/>
    </source>
</evidence>
<dbReference type="Gene3D" id="3.30.70.330">
    <property type="match status" value="4"/>
</dbReference>
<dbReference type="PANTHER" id="PTHR48039:SF5">
    <property type="entry name" value="RNA-BINDING PROTEIN 28"/>
    <property type="match status" value="1"/>
</dbReference>
<evidence type="ECO:0000256" key="4">
    <source>
        <dbReference type="ARBA" id="ARBA00023242"/>
    </source>
</evidence>
<feature type="compositionally biased region" description="Basic and acidic residues" evidence="6">
    <location>
        <begin position="371"/>
        <end position="383"/>
    </location>
</feature>
<dbReference type="GO" id="GO:0005730">
    <property type="term" value="C:nucleolus"/>
    <property type="evidence" value="ECO:0007669"/>
    <property type="project" value="TreeGrafter"/>
</dbReference>
<evidence type="ECO:0000313" key="8">
    <source>
        <dbReference type="EMBL" id="ROT38810.1"/>
    </source>
</evidence>
<reference evidence="8 9" key="1">
    <citation type="journal article" date="2018" name="Mol. Ecol.">
        <title>The obligate alkalophilic soda-lake fungus Sodiomyces alkalinus has shifted to a protein diet.</title>
        <authorList>
            <person name="Grum-Grzhimaylo A.A."/>
            <person name="Falkoski D.L."/>
            <person name="van den Heuvel J."/>
            <person name="Valero-Jimenez C.A."/>
            <person name="Min B."/>
            <person name="Choi I.G."/>
            <person name="Lipzen A."/>
            <person name="Daum C.G."/>
            <person name="Aanen D.K."/>
            <person name="Tsang A."/>
            <person name="Henrissat B."/>
            <person name="Bilanenko E.N."/>
            <person name="de Vries R.P."/>
            <person name="van Kan J.A.L."/>
            <person name="Grigoriev I.V."/>
            <person name="Debets A.J.M."/>
        </authorList>
    </citation>
    <scope>NUCLEOTIDE SEQUENCE [LARGE SCALE GENOMIC DNA]</scope>
    <source>
        <strain evidence="8 9">F11</strain>
    </source>
</reference>
<feature type="compositionally biased region" description="Basic and acidic residues" evidence="6">
    <location>
        <begin position="51"/>
        <end position="64"/>
    </location>
</feature>
<dbReference type="SUPFAM" id="SSF54928">
    <property type="entry name" value="RNA-binding domain, RBD"/>
    <property type="match status" value="4"/>
</dbReference>
<evidence type="ECO:0000256" key="3">
    <source>
        <dbReference type="ARBA" id="ARBA00022884"/>
    </source>
</evidence>
<feature type="compositionally biased region" description="Basic residues" evidence="6">
    <location>
        <begin position="786"/>
        <end position="806"/>
    </location>
</feature>
<dbReference type="InterPro" id="IPR035979">
    <property type="entry name" value="RBD_domain_sf"/>
</dbReference>
<feature type="domain" description="RRM" evidence="7">
    <location>
        <begin position="557"/>
        <end position="689"/>
    </location>
</feature>
<dbReference type="STRING" id="1314773.A0A3N2PWD5"/>
<dbReference type="AlphaFoldDB" id="A0A3N2PWD5"/>
<dbReference type="CDD" id="cd12676">
    <property type="entry name" value="RRM3_Nop4p"/>
    <property type="match status" value="1"/>
</dbReference>
<keyword evidence="9" id="KW-1185">Reference proteome</keyword>
<comment type="subcellular location">
    <subcellularLocation>
        <location evidence="1">Nucleus</location>
    </subcellularLocation>
</comment>
<dbReference type="InterPro" id="IPR034808">
    <property type="entry name" value="Nop4p_RRM3"/>
</dbReference>
<dbReference type="InterPro" id="IPR000504">
    <property type="entry name" value="RRM_dom"/>
</dbReference>
<evidence type="ECO:0000259" key="7">
    <source>
        <dbReference type="PROSITE" id="PS50102"/>
    </source>
</evidence>
<dbReference type="InterPro" id="IPR012677">
    <property type="entry name" value="Nucleotide-bd_a/b_plait_sf"/>
</dbReference>
<dbReference type="GO" id="GO:0003729">
    <property type="term" value="F:mRNA binding"/>
    <property type="evidence" value="ECO:0007669"/>
    <property type="project" value="TreeGrafter"/>
</dbReference>
<feature type="compositionally biased region" description="Basic and acidic residues" evidence="6">
    <location>
        <begin position="774"/>
        <end position="784"/>
    </location>
</feature>
<organism evidence="8 9">
    <name type="scientific">Sodiomyces alkalinus (strain CBS 110278 / VKM F-3762 / F11)</name>
    <name type="common">Alkaliphilic filamentous fungus</name>
    <dbReference type="NCBI Taxonomy" id="1314773"/>
    <lineage>
        <taxon>Eukaryota</taxon>
        <taxon>Fungi</taxon>
        <taxon>Dikarya</taxon>
        <taxon>Ascomycota</taxon>
        <taxon>Pezizomycotina</taxon>
        <taxon>Sordariomycetes</taxon>
        <taxon>Hypocreomycetidae</taxon>
        <taxon>Glomerellales</taxon>
        <taxon>Plectosphaerellaceae</taxon>
        <taxon>Sodiomyces</taxon>
    </lineage>
</organism>
<feature type="compositionally biased region" description="Basic and acidic residues" evidence="6">
    <location>
        <begin position="154"/>
        <end position="164"/>
    </location>
</feature>
<feature type="region of interest" description="Disordered" evidence="6">
    <location>
        <begin position="328"/>
        <end position="384"/>
    </location>
</feature>
<feature type="region of interest" description="Disordered" evidence="6">
    <location>
        <begin position="595"/>
        <end position="618"/>
    </location>
</feature>
<keyword evidence="2" id="KW-0677">Repeat</keyword>
<accession>A0A3N2PWD5</accession>
<sequence>MSHAPRHSLFLASGAKTRDARFTFTKDTVMASDTKALKRPRGGNSSEENAGVDRIDTVTEPKSKKARVEANRSLFVRSLPHDVTSEDLANFFSEHFPVKHATVVVDSSTKASRGFGFVTLTDPEDALEAKKKLNDEIWNGRRIVIDFAESRHRNEHGGAAKKDTSSSAVPPAKSKSRAIEDAWKSPKLIIRNLPWSVNTPEKLTALFQSYGKIKFADLPMKQGRLRGFGFITIRGQKNAENAISGVNGKVIDGRTLAVDWAVDKEEWDQQQDGDGAKPSKEANPPQEKTPEKTQKTPASAAAGSAPEDDDEQLRADLENFMQNHMVNLEEEKDDSDKEDEAGPDSSSDEDDEEDMEDESDGSESEGDDEDGGKSRANDNDKHKNSTVFIRNLPFTTTDEQLKDHFLKFGPVRYARVVKDRATDRPAGTGFVCFVDEEHSKACVKNSPRPQANPLIAKRSVLQDEDGDPTGKYTLEGRILQVAQAVTKDDAERLASTAGSKRRANDKRRLFLLEEGQLDTRSPLYQILSQAEIKMRDQSRTQRKKLVERNPSLHISLTRLAVRNVPFNLTSKDLKQLARQACVGFAKDVREGLREPLSKEEKARSLAETKEAEHQRKLKRKGIVSQAKIVFESKDGSKVSESAGGKSRGYGFIEYSSHRWALMGLRWLNGHELQNDQGKKQRLIVEFAIENAQVVARRRAQDGAKSNPKPKQGAEKGQEQEPSAAPETGKKGSKSKSAPRRPSQKSSKKFALKTGKKPDTPKEPAKTENTSSKSGAKDGSEDIKQKLIARKRLMRKKKAQSRNKGKA</sequence>
<evidence type="ECO:0000256" key="1">
    <source>
        <dbReference type="ARBA" id="ARBA00004123"/>
    </source>
</evidence>
<feature type="domain" description="RRM" evidence="7">
    <location>
        <begin position="385"/>
        <end position="486"/>
    </location>
</feature>
<feature type="region of interest" description="Disordered" evidence="6">
    <location>
        <begin position="154"/>
        <end position="177"/>
    </location>
</feature>
<dbReference type="RefSeq" id="XP_028466616.1">
    <property type="nucleotide sequence ID" value="XM_028614222.1"/>
</dbReference>
<dbReference type="Proteomes" id="UP000272025">
    <property type="component" value="Unassembled WGS sequence"/>
</dbReference>
<dbReference type="EMBL" id="ML119055">
    <property type="protein sequence ID" value="ROT38810.1"/>
    <property type="molecule type" value="Genomic_DNA"/>
</dbReference>
<dbReference type="PANTHER" id="PTHR48039">
    <property type="entry name" value="RNA-BINDING MOTIF PROTEIN 14B"/>
    <property type="match status" value="1"/>
</dbReference>
<name>A0A3N2PWD5_SODAK</name>
<dbReference type="OrthoDB" id="267048at2759"/>
<dbReference type="Pfam" id="PF00076">
    <property type="entry name" value="RRM_1"/>
    <property type="match status" value="3"/>
</dbReference>
<dbReference type="SMART" id="SM00360">
    <property type="entry name" value="RRM"/>
    <property type="match status" value="4"/>
</dbReference>
<evidence type="ECO:0000256" key="2">
    <source>
        <dbReference type="ARBA" id="ARBA00022737"/>
    </source>
</evidence>
<feature type="compositionally biased region" description="Basic and acidic residues" evidence="6">
    <location>
        <begin position="755"/>
        <end position="765"/>
    </location>
</feature>
<feature type="region of interest" description="Disordered" evidence="6">
    <location>
        <begin position="697"/>
        <end position="806"/>
    </location>
</feature>
<dbReference type="FunFam" id="3.30.70.330:FF:000406">
    <property type="entry name" value="Related to Nucleolar protein NOP4"/>
    <property type="match status" value="1"/>
</dbReference>
<dbReference type="GeneID" id="39582700"/>
<feature type="region of interest" description="Disordered" evidence="6">
    <location>
        <begin position="33"/>
        <end position="64"/>
    </location>
</feature>
<proteinExistence type="predicted"/>
<feature type="domain" description="RRM" evidence="7">
    <location>
        <begin position="72"/>
        <end position="150"/>
    </location>
</feature>
<evidence type="ECO:0000313" key="9">
    <source>
        <dbReference type="Proteomes" id="UP000272025"/>
    </source>
</evidence>
<gene>
    <name evidence="8" type="ORF">SODALDRAFT_359923</name>
</gene>
<dbReference type="PROSITE" id="PS50102">
    <property type="entry name" value="RRM"/>
    <property type="match status" value="4"/>
</dbReference>
<feature type="domain" description="RRM" evidence="7">
    <location>
        <begin position="186"/>
        <end position="263"/>
    </location>
</feature>
<feature type="compositionally biased region" description="Basic residues" evidence="6">
    <location>
        <begin position="730"/>
        <end position="754"/>
    </location>
</feature>
<feature type="compositionally biased region" description="Acidic residues" evidence="6">
    <location>
        <begin position="328"/>
        <end position="370"/>
    </location>
</feature>
<protein>
    <submittedName>
        <fullName evidence="8">RNA recognition domain-containing protein</fullName>
    </submittedName>
</protein>